<dbReference type="Proteomes" id="UP000013165">
    <property type="component" value="Unassembled WGS sequence"/>
</dbReference>
<evidence type="ECO:0000313" key="3">
    <source>
        <dbReference type="Proteomes" id="UP000013165"/>
    </source>
</evidence>
<dbReference type="AlphaFoldDB" id="N6W6B4"/>
<dbReference type="OrthoDB" id="332939at2"/>
<dbReference type="STRING" id="626887.J057_10421"/>
<accession>N6W6B4</accession>
<dbReference type="eggNOG" id="COG2129">
    <property type="taxonomic scope" value="Bacteria"/>
</dbReference>
<dbReference type="CDD" id="cd07379">
    <property type="entry name" value="MPP_239FB"/>
    <property type="match status" value="1"/>
</dbReference>
<organism evidence="2 3">
    <name type="scientific">Marinobacter nanhaiticus D15-8W</name>
    <dbReference type="NCBI Taxonomy" id="626887"/>
    <lineage>
        <taxon>Bacteria</taxon>
        <taxon>Pseudomonadati</taxon>
        <taxon>Pseudomonadota</taxon>
        <taxon>Gammaproteobacteria</taxon>
        <taxon>Pseudomonadales</taxon>
        <taxon>Marinobacteraceae</taxon>
        <taxon>Marinobacter</taxon>
    </lineage>
</organism>
<evidence type="ECO:0000313" key="2">
    <source>
        <dbReference type="EMBL" id="ENO15759.1"/>
    </source>
</evidence>
<dbReference type="InterPro" id="IPR051693">
    <property type="entry name" value="UPF0046_metallophosphoest"/>
</dbReference>
<proteinExistence type="predicted"/>
<protein>
    <submittedName>
        <fullName evidence="2">Metallophosphoesterase</fullName>
    </submittedName>
</protein>
<sequence length="214" mass="24095">MRIVSISDTHSMHRQITDIPEGDVLVHAGDCLGRGALSELEDLNDWLGSMPHTHKLLIAGNHDWCFQTEPELARQVLTNATYLEGEGITLEGVKFWGSPYTPRFQNWAFQLDRGPELERHWQQIPGDTDVLITHGPPGGVFDAVMGYGGIERVGCFDLIERIEQLSLRAHIFGHIHEGYGSQTRPRDNVSFVNASICDERYRPINRPITIDLPS</sequence>
<dbReference type="HOGENOM" id="CLU_041441_1_0_6"/>
<dbReference type="InterPro" id="IPR004843">
    <property type="entry name" value="Calcineurin-like_PHP"/>
</dbReference>
<dbReference type="PATRIC" id="fig|626887.3.peg.2086"/>
<comment type="caution">
    <text evidence="2">The sequence shown here is derived from an EMBL/GenBank/DDBJ whole genome shotgun (WGS) entry which is preliminary data.</text>
</comment>
<name>N6W6B4_9GAMM</name>
<reference evidence="2 3" key="1">
    <citation type="journal article" date="2013" name="Genome Announc.">
        <title>Genome Sequence of the Polycyclic Aromatic Hydrocarbon-Degrading Bacterium Strain Marinobacter nanhaiticus D15-8WT.</title>
        <authorList>
            <person name="Cui Z."/>
            <person name="Gao W."/>
            <person name="Li Q."/>
            <person name="Xu G."/>
            <person name="Zheng L."/>
        </authorList>
    </citation>
    <scope>NUCLEOTIDE SEQUENCE [LARGE SCALE GENOMIC DNA]</scope>
    <source>
        <strain evidence="2 3">D15-8W</strain>
    </source>
</reference>
<dbReference type="PANTHER" id="PTHR12905:SF0">
    <property type="entry name" value="CALCINEURIN-LIKE PHOSPHOESTERASE DOMAIN-CONTAINING PROTEIN"/>
    <property type="match status" value="1"/>
</dbReference>
<dbReference type="RefSeq" id="WP_004580050.1">
    <property type="nucleotide sequence ID" value="NZ_AP028878.1"/>
</dbReference>
<dbReference type="Gene3D" id="3.60.21.10">
    <property type="match status" value="1"/>
</dbReference>
<dbReference type="GO" id="GO:0016787">
    <property type="term" value="F:hydrolase activity"/>
    <property type="evidence" value="ECO:0007669"/>
    <property type="project" value="InterPro"/>
</dbReference>
<gene>
    <name evidence="2" type="ORF">J057_10421</name>
</gene>
<dbReference type="Pfam" id="PF00149">
    <property type="entry name" value="Metallophos"/>
    <property type="match status" value="1"/>
</dbReference>
<dbReference type="SUPFAM" id="SSF56300">
    <property type="entry name" value="Metallo-dependent phosphatases"/>
    <property type="match status" value="1"/>
</dbReference>
<dbReference type="InterPro" id="IPR029052">
    <property type="entry name" value="Metallo-depent_PP-like"/>
</dbReference>
<evidence type="ECO:0000259" key="1">
    <source>
        <dbReference type="Pfam" id="PF00149"/>
    </source>
</evidence>
<keyword evidence="3" id="KW-1185">Reference proteome</keyword>
<dbReference type="EMBL" id="APLQ01000011">
    <property type="protein sequence ID" value="ENO15759.1"/>
    <property type="molecule type" value="Genomic_DNA"/>
</dbReference>
<feature type="domain" description="Calcineurin-like phosphoesterase" evidence="1">
    <location>
        <begin position="1"/>
        <end position="177"/>
    </location>
</feature>
<dbReference type="PANTHER" id="PTHR12905">
    <property type="entry name" value="METALLOPHOSPHOESTERASE"/>
    <property type="match status" value="1"/>
</dbReference>